<dbReference type="InterPro" id="IPR012337">
    <property type="entry name" value="RNaseH-like_sf"/>
</dbReference>
<dbReference type="GO" id="GO:0003676">
    <property type="term" value="F:nucleic acid binding"/>
    <property type="evidence" value="ECO:0007669"/>
    <property type="project" value="InterPro"/>
</dbReference>
<dbReference type="SUPFAM" id="SSF56672">
    <property type="entry name" value="DNA/RNA polymerases"/>
    <property type="match status" value="1"/>
</dbReference>
<evidence type="ECO:0000313" key="2">
    <source>
        <dbReference type="EMBL" id="GBM11540.1"/>
    </source>
</evidence>
<name>A0A4Y2D487_ARAVE</name>
<dbReference type="InterPro" id="IPR041577">
    <property type="entry name" value="RT_RNaseH_2"/>
</dbReference>
<dbReference type="Pfam" id="PF17919">
    <property type="entry name" value="RT_RNaseH_2"/>
    <property type="match status" value="1"/>
</dbReference>
<keyword evidence="3" id="KW-1185">Reference proteome</keyword>
<accession>A0A4Y2D487</accession>
<dbReference type="Gene3D" id="3.30.420.10">
    <property type="entry name" value="Ribonuclease H-like superfamily/Ribonuclease H"/>
    <property type="match status" value="1"/>
</dbReference>
<dbReference type="InterPro" id="IPR036397">
    <property type="entry name" value="RNaseH_sf"/>
</dbReference>
<sequence>MTTFPVLTSPRTDKEFILDTDDNNEGTGDVLSQKIGNEECAIAYFSRSLGNLKASYLVVFKGFKNMTSKSSIAKDFLMERQMPSLEDPVKRAANITNSGEETEFGGSTILARKRSGDSATKRCWALWNSLHLKDGVLYRKWASDDGRSCRCQLILPKSRIKEVLRETHDSSSRGHFEVMKTLSKTRDSLQRYNVGEPFERMALDILGPFPVTTKGNRYVLVLMNYFAKWPGAIHITDQEDSTVAEDLFKPGFRVMSYL</sequence>
<gene>
    <name evidence="2" type="ORF">AVEN_49486_1</name>
</gene>
<evidence type="ECO:0000259" key="1">
    <source>
        <dbReference type="Pfam" id="PF17919"/>
    </source>
</evidence>
<evidence type="ECO:0000313" key="3">
    <source>
        <dbReference type="Proteomes" id="UP000499080"/>
    </source>
</evidence>
<dbReference type="OrthoDB" id="10030726at2759"/>
<dbReference type="InterPro" id="IPR052160">
    <property type="entry name" value="Gypsy_RT_Integrase-like"/>
</dbReference>
<dbReference type="SUPFAM" id="SSF53098">
    <property type="entry name" value="Ribonuclease H-like"/>
    <property type="match status" value="1"/>
</dbReference>
<dbReference type="InterPro" id="IPR043502">
    <property type="entry name" value="DNA/RNA_pol_sf"/>
</dbReference>
<dbReference type="PANTHER" id="PTHR47266">
    <property type="entry name" value="ENDONUCLEASE-RELATED"/>
    <property type="match status" value="1"/>
</dbReference>
<dbReference type="Gene3D" id="1.10.340.70">
    <property type="match status" value="1"/>
</dbReference>
<dbReference type="GO" id="GO:0042575">
    <property type="term" value="C:DNA polymerase complex"/>
    <property type="evidence" value="ECO:0007669"/>
    <property type="project" value="UniProtKB-ARBA"/>
</dbReference>
<organism evidence="2 3">
    <name type="scientific">Araneus ventricosus</name>
    <name type="common">Orbweaver spider</name>
    <name type="synonym">Epeira ventricosa</name>
    <dbReference type="NCBI Taxonomy" id="182803"/>
    <lineage>
        <taxon>Eukaryota</taxon>
        <taxon>Metazoa</taxon>
        <taxon>Ecdysozoa</taxon>
        <taxon>Arthropoda</taxon>
        <taxon>Chelicerata</taxon>
        <taxon>Arachnida</taxon>
        <taxon>Araneae</taxon>
        <taxon>Araneomorphae</taxon>
        <taxon>Entelegynae</taxon>
        <taxon>Araneoidea</taxon>
        <taxon>Araneidae</taxon>
        <taxon>Araneus</taxon>
    </lineage>
</organism>
<dbReference type="AlphaFoldDB" id="A0A4Y2D487"/>
<dbReference type="Proteomes" id="UP000499080">
    <property type="component" value="Unassembled WGS sequence"/>
</dbReference>
<proteinExistence type="predicted"/>
<dbReference type="FunFam" id="1.10.340.70:FF:000001">
    <property type="entry name" value="Retrovirus-related Pol polyprotein from transposon gypsy-like Protein"/>
    <property type="match status" value="1"/>
</dbReference>
<reference evidence="2 3" key="1">
    <citation type="journal article" date="2019" name="Sci. Rep.">
        <title>Orb-weaving spider Araneus ventricosus genome elucidates the spidroin gene catalogue.</title>
        <authorList>
            <person name="Kono N."/>
            <person name="Nakamura H."/>
            <person name="Ohtoshi R."/>
            <person name="Moran D.A.P."/>
            <person name="Shinohara A."/>
            <person name="Yoshida Y."/>
            <person name="Fujiwara M."/>
            <person name="Mori M."/>
            <person name="Tomita M."/>
            <person name="Arakawa K."/>
        </authorList>
    </citation>
    <scope>NUCLEOTIDE SEQUENCE [LARGE SCALE GENOMIC DNA]</scope>
</reference>
<dbReference type="EMBL" id="BGPR01165473">
    <property type="protein sequence ID" value="GBM11540.1"/>
    <property type="molecule type" value="Genomic_DNA"/>
</dbReference>
<comment type="caution">
    <text evidence="2">The sequence shown here is derived from an EMBL/GenBank/DDBJ whole genome shotgun (WGS) entry which is preliminary data.</text>
</comment>
<dbReference type="GO" id="GO:0071897">
    <property type="term" value="P:DNA biosynthetic process"/>
    <property type="evidence" value="ECO:0007669"/>
    <property type="project" value="UniProtKB-ARBA"/>
</dbReference>
<dbReference type="Gene3D" id="3.10.20.370">
    <property type="match status" value="1"/>
</dbReference>
<protein>
    <recommendedName>
        <fullName evidence="1">Reverse transcriptase/retrotransposon-derived protein RNase H-like domain-containing protein</fullName>
    </recommendedName>
</protein>
<feature type="domain" description="Reverse transcriptase/retrotransposon-derived protein RNase H-like" evidence="1">
    <location>
        <begin position="2"/>
        <end position="57"/>
    </location>
</feature>